<organism evidence="10 11">
    <name type="scientific">Branchiostoma lanceolatum</name>
    <name type="common">Common lancelet</name>
    <name type="synonym">Amphioxus lanceolatum</name>
    <dbReference type="NCBI Taxonomy" id="7740"/>
    <lineage>
        <taxon>Eukaryota</taxon>
        <taxon>Metazoa</taxon>
        <taxon>Chordata</taxon>
        <taxon>Cephalochordata</taxon>
        <taxon>Leptocardii</taxon>
        <taxon>Amphioxiformes</taxon>
        <taxon>Branchiostomatidae</taxon>
        <taxon>Branchiostoma</taxon>
    </lineage>
</organism>
<dbReference type="InterPro" id="IPR012337">
    <property type="entry name" value="RNaseH-like_sf"/>
</dbReference>
<feature type="region of interest" description="Disordered" evidence="8">
    <location>
        <begin position="572"/>
        <end position="767"/>
    </location>
</feature>
<feature type="region of interest" description="Disordered" evidence="8">
    <location>
        <begin position="33"/>
        <end position="56"/>
    </location>
</feature>
<dbReference type="PROSITE" id="PS50103">
    <property type="entry name" value="ZF_C3H1"/>
    <property type="match status" value="1"/>
</dbReference>
<keyword evidence="6" id="KW-0539">Nucleus</keyword>
<dbReference type="OrthoDB" id="206335at2759"/>
<keyword evidence="5" id="KW-0269">Exonuclease</keyword>
<dbReference type="Gene3D" id="3.30.420.10">
    <property type="entry name" value="Ribonuclease H-like superfamily/Ribonuclease H"/>
    <property type="match status" value="1"/>
</dbReference>
<feature type="compositionally biased region" description="Polar residues" evidence="8">
    <location>
        <begin position="35"/>
        <end position="46"/>
    </location>
</feature>
<dbReference type="InterPro" id="IPR036397">
    <property type="entry name" value="RNaseH_sf"/>
</dbReference>
<reference evidence="10" key="1">
    <citation type="submission" date="2022-01" db="EMBL/GenBank/DDBJ databases">
        <authorList>
            <person name="Braso-Vives M."/>
        </authorList>
    </citation>
    <scope>NUCLEOTIDE SEQUENCE</scope>
</reference>
<dbReference type="SMART" id="SM00479">
    <property type="entry name" value="EXOIII"/>
    <property type="match status" value="1"/>
</dbReference>
<evidence type="ECO:0000313" key="11">
    <source>
        <dbReference type="Proteomes" id="UP000838412"/>
    </source>
</evidence>
<feature type="compositionally biased region" description="Basic residues" evidence="8">
    <location>
        <begin position="640"/>
        <end position="658"/>
    </location>
</feature>
<feature type="compositionally biased region" description="Basic residues" evidence="8">
    <location>
        <begin position="877"/>
        <end position="887"/>
    </location>
</feature>
<feature type="compositionally biased region" description="Polar residues" evidence="8">
    <location>
        <begin position="415"/>
        <end position="426"/>
    </location>
</feature>
<feature type="compositionally biased region" description="Low complexity" evidence="8">
    <location>
        <begin position="912"/>
        <end position="927"/>
    </location>
</feature>
<dbReference type="InterPro" id="IPR000571">
    <property type="entry name" value="Znf_CCCH"/>
</dbReference>
<feature type="region of interest" description="Disordered" evidence="8">
    <location>
        <begin position="147"/>
        <end position="188"/>
    </location>
</feature>
<dbReference type="PANTHER" id="PTHR12801">
    <property type="entry name" value="RNA EXONUCLEASE REXO1 / RECO3 FAMILY MEMBER-RELATED"/>
    <property type="match status" value="1"/>
</dbReference>
<comment type="similarity">
    <text evidence="2">Belongs to the REXO1/REXO3 family.</text>
</comment>
<dbReference type="InterPro" id="IPR013520">
    <property type="entry name" value="Ribonucl_H"/>
</dbReference>
<dbReference type="CDD" id="cd06145">
    <property type="entry name" value="REX1_like"/>
    <property type="match status" value="1"/>
</dbReference>
<feature type="compositionally biased region" description="Polar residues" evidence="8">
    <location>
        <begin position="729"/>
        <end position="742"/>
    </location>
</feature>
<evidence type="ECO:0000313" key="10">
    <source>
        <dbReference type="EMBL" id="CAH1242756.1"/>
    </source>
</evidence>
<sequence length="1364" mass="152228">MFTSSGFFRDSPCPFMSEGVCDRAHCHFKHEGPAQTASTNSLSGNHVAQEDSPGRSSTVLRIDIVKDAVDKVRNVLEKEQRDLGHHHGNYIPYDPSVSESSQRGAVPVPAVHAKLPSTMPGIVEYRPTPIAELKKRQAAGIDVTVQEHPSTEYDPTCPSTDSGRSLGYRPTPISDLDISDARQDPPMNKYSEAFKYQGTDMEYDPIMNYSAIPKQQKRKLPDQSSEDMGSAAQPVRKLSQNHHASDSTQGNSELREETIADNVSNNKERDLTVSESDAVSETDLGLSTTENKMMTSLKDTVKDAKQLFKSKTSTNKTKVSEQLNKLGSDSNISSGPDDIKRRKTSKHVKDAKIPRDQSGTSDKKAVKHVKTKPKNKQKDVKSEVDGNKNSSTRKNSAKEEKTTKEGQQVKRVRTENSSTPRSISKLKNTDKNSFKSSRCLPKVKEEGNCNVDLVFEDYPSSDVSDWEKKTKLKKARHEEIKRQMPEDVVYVSSTSDECNTVYGNLVEEEKKRIQYLKHSVSLTKGVTSKLSERYDPKVLEKVDWIKTKKQMLNPSDSDEDFSKLNSMTVKTTYKHHRRSDFEEGKVNTSQKKCGKDSRNIKPTSESSSHEHVKEKGGKVRTKSSSSSSNSVSKKEASNDKHRKIMACKSSRSQKKLIPKSKSPYDLTFADSDSDTRAREKSRQSKSALKKVKSCEDKDGKSKMTPGIKVSHADLFGEESEDDVSMATGDGTSQDASSDNPTSGPDLDPEVLRRLEQEEFEDSEDPYEECLRIFQETHGKMADNKMGTQDDPQESLDLSEEQVHCTSLPGQAGKKRTAHLASFDTSNMKRMTQKRPRPSASQQIHDRYKRLQEMAVAVPPAEPESTPCLTGSSLSSAAHKKRLAHRPKIPPPTGKYTLNNKRSAATPQNSLRKSTTPPAPTLAKTAPKGGRRVAHTPALTTLKRPTVPAEFGSKIPTSTRQQYLNKIVDECLLICQSEQAAYDRALKEERDCYDRCTARQGYLTATVSTIRRLRSEHGLTTTPTKAVSSHQRPKMSHAAVLGGSKAAHTSFSIHRHTSQSSGDSLQGAELYRYLLQYVLTEDQLKENGFPRPSLNKPGSAVLFKEQTKKSSHPTMKCCARCGKQFTVLNNNRYLKRDECVYHHGKLWKRKVAGGLESRYTCCQGDAQTDGCCTGELHVWDSRKEDMDGYVTTLQKSPSEDPGVFALDCEMCYTYGGMELTRVSVVNWSMKLVYETLVKPENIVIDYNTRFSGIKEEDMAGIETTIRDVQAVLLSMFSADTILLGHSLESDLLSLKIIHSKVVDTSVVFPHKMGPPFKRALRTLMNEFLQKIIQNDVGGHDSKEDAVACVDLMKWRIKEDIRSSKL</sequence>
<dbReference type="GO" id="GO:0004527">
    <property type="term" value="F:exonuclease activity"/>
    <property type="evidence" value="ECO:0007669"/>
    <property type="project" value="UniProtKB-KW"/>
</dbReference>
<dbReference type="GO" id="GO:0003676">
    <property type="term" value="F:nucleic acid binding"/>
    <property type="evidence" value="ECO:0007669"/>
    <property type="project" value="InterPro"/>
</dbReference>
<name>A0A8J9YW39_BRALA</name>
<feature type="region of interest" description="Disordered" evidence="8">
    <location>
        <begin position="214"/>
        <end position="291"/>
    </location>
</feature>
<feature type="compositionally biased region" description="Acidic residues" evidence="8">
    <location>
        <begin position="790"/>
        <end position="799"/>
    </location>
</feature>
<feature type="compositionally biased region" description="Polar residues" evidence="8">
    <location>
        <begin position="866"/>
        <end position="875"/>
    </location>
</feature>
<evidence type="ECO:0000256" key="2">
    <source>
        <dbReference type="ARBA" id="ARBA00006357"/>
    </source>
</evidence>
<evidence type="ECO:0000256" key="5">
    <source>
        <dbReference type="ARBA" id="ARBA00022839"/>
    </source>
</evidence>
<feature type="compositionally biased region" description="Basic and acidic residues" evidence="8">
    <location>
        <begin position="376"/>
        <end position="386"/>
    </location>
</feature>
<keyword evidence="7" id="KW-0479">Metal-binding</keyword>
<proteinExistence type="inferred from homology"/>
<feature type="region of interest" description="Disordered" evidence="8">
    <location>
        <begin position="781"/>
        <end position="843"/>
    </location>
</feature>
<feature type="domain" description="C3H1-type" evidence="9">
    <location>
        <begin position="7"/>
        <end position="33"/>
    </location>
</feature>
<dbReference type="FunFam" id="3.30.420.10:FF:000021">
    <property type="entry name" value="RNA exonuclease 1 homolog"/>
    <property type="match status" value="1"/>
</dbReference>
<feature type="compositionally biased region" description="Basic and acidic residues" evidence="8">
    <location>
        <begin position="396"/>
        <end position="414"/>
    </location>
</feature>
<dbReference type="GO" id="GO:0008270">
    <property type="term" value="F:zinc ion binding"/>
    <property type="evidence" value="ECO:0007669"/>
    <property type="project" value="UniProtKB-KW"/>
</dbReference>
<comment type="subcellular location">
    <subcellularLocation>
        <location evidence="1">Nucleus</location>
    </subcellularLocation>
</comment>
<accession>A0A8J9YW39</accession>
<feature type="compositionally biased region" description="Basic and acidic residues" evidence="8">
    <location>
        <begin position="607"/>
        <end position="617"/>
    </location>
</feature>
<dbReference type="SUPFAM" id="SSF53098">
    <property type="entry name" value="Ribonuclease H-like"/>
    <property type="match status" value="1"/>
</dbReference>
<keyword evidence="3" id="KW-0540">Nuclease</keyword>
<protein>
    <submittedName>
        <fullName evidence="10">REXO1 protein</fullName>
    </submittedName>
</protein>
<evidence type="ECO:0000256" key="1">
    <source>
        <dbReference type="ARBA" id="ARBA00004123"/>
    </source>
</evidence>
<dbReference type="InterPro" id="IPR031736">
    <property type="entry name" value="REXO1-like_dom"/>
</dbReference>
<evidence type="ECO:0000256" key="4">
    <source>
        <dbReference type="ARBA" id="ARBA00022801"/>
    </source>
</evidence>
<dbReference type="GO" id="GO:0005634">
    <property type="term" value="C:nucleus"/>
    <property type="evidence" value="ECO:0007669"/>
    <property type="project" value="UniProtKB-SubCell"/>
</dbReference>
<feature type="compositionally biased region" description="Polar residues" evidence="8">
    <location>
        <begin position="321"/>
        <end position="334"/>
    </location>
</feature>
<dbReference type="PANTHER" id="PTHR12801:SF115">
    <property type="entry name" value="FI18136P1-RELATED"/>
    <property type="match status" value="1"/>
</dbReference>
<feature type="compositionally biased region" description="Low complexity" evidence="8">
    <location>
        <begin position="622"/>
        <end position="631"/>
    </location>
</feature>
<feature type="region of interest" description="Disordered" evidence="8">
    <location>
        <begin position="312"/>
        <end position="435"/>
    </location>
</feature>
<evidence type="ECO:0000256" key="6">
    <source>
        <dbReference type="ARBA" id="ARBA00023242"/>
    </source>
</evidence>
<feature type="compositionally biased region" description="Polar residues" evidence="8">
    <location>
        <begin position="273"/>
        <end position="291"/>
    </location>
</feature>
<feature type="compositionally biased region" description="Basic and acidic residues" evidence="8">
    <location>
        <begin position="692"/>
        <end position="701"/>
    </location>
</feature>
<dbReference type="EMBL" id="OV696698">
    <property type="protein sequence ID" value="CAH1242756.1"/>
    <property type="molecule type" value="Genomic_DNA"/>
</dbReference>
<evidence type="ECO:0000256" key="7">
    <source>
        <dbReference type="PROSITE-ProRule" id="PRU00723"/>
    </source>
</evidence>
<keyword evidence="11" id="KW-1185">Reference proteome</keyword>
<evidence type="ECO:0000256" key="3">
    <source>
        <dbReference type="ARBA" id="ARBA00022722"/>
    </source>
</evidence>
<keyword evidence="4" id="KW-0378">Hydrolase</keyword>
<feature type="region of interest" description="Disordered" evidence="8">
    <location>
        <begin position="860"/>
        <end position="932"/>
    </location>
</feature>
<dbReference type="InterPro" id="IPR047021">
    <property type="entry name" value="REXO1/3/4-like"/>
</dbReference>
<feature type="compositionally biased region" description="Basic and acidic residues" evidence="8">
    <location>
        <begin position="673"/>
        <end position="682"/>
    </location>
</feature>
<feature type="compositionally biased region" description="Basic residues" evidence="8">
    <location>
        <begin position="365"/>
        <end position="375"/>
    </location>
</feature>
<dbReference type="InterPro" id="IPR034922">
    <property type="entry name" value="REX1-like_exo"/>
</dbReference>
<evidence type="ECO:0000259" key="9">
    <source>
        <dbReference type="PROSITE" id="PS50103"/>
    </source>
</evidence>
<gene>
    <name evidence="10" type="primary">REXO1</name>
    <name evidence="10" type="ORF">BLAG_LOCUS5992</name>
</gene>
<feature type="zinc finger region" description="C3H1-type" evidence="7">
    <location>
        <begin position="7"/>
        <end position="33"/>
    </location>
</feature>
<feature type="compositionally biased region" description="Polar residues" evidence="8">
    <location>
        <begin position="895"/>
        <end position="911"/>
    </location>
</feature>
<keyword evidence="7" id="KW-0863">Zinc-finger</keyword>
<keyword evidence="7" id="KW-0862">Zinc</keyword>
<feature type="compositionally biased region" description="Acidic residues" evidence="8">
    <location>
        <begin position="757"/>
        <end position="767"/>
    </location>
</feature>
<dbReference type="Pfam" id="PF15870">
    <property type="entry name" value="EloA-BP1"/>
    <property type="match status" value="1"/>
</dbReference>
<dbReference type="Proteomes" id="UP000838412">
    <property type="component" value="Chromosome 13"/>
</dbReference>
<evidence type="ECO:0000256" key="8">
    <source>
        <dbReference type="SAM" id="MobiDB-lite"/>
    </source>
</evidence>